<gene>
    <name evidence="1" type="ORF">ACERLL_00990</name>
</gene>
<keyword evidence="2" id="KW-1185">Reference proteome</keyword>
<dbReference type="EMBL" id="JBGUAW010000001">
    <property type="protein sequence ID" value="MFA9459398.1"/>
    <property type="molecule type" value="Genomic_DNA"/>
</dbReference>
<organism evidence="1 2">
    <name type="scientific">Thiohalorhabdus methylotrophus</name>
    <dbReference type="NCBI Taxonomy" id="3242694"/>
    <lineage>
        <taxon>Bacteria</taxon>
        <taxon>Pseudomonadati</taxon>
        <taxon>Pseudomonadota</taxon>
        <taxon>Gammaproteobacteria</taxon>
        <taxon>Thiohalorhabdales</taxon>
        <taxon>Thiohalorhabdaceae</taxon>
        <taxon>Thiohalorhabdus</taxon>
    </lineage>
</organism>
<sequence length="54" mass="6019">MDLTTGIIRSFLINLTGIEDWTDWNLAAQGVHGLSRAYLAKHGLPPRQVTEEVL</sequence>
<comment type="caution">
    <text evidence="1">The sequence shown here is derived from an EMBL/GenBank/DDBJ whole genome shotgun (WGS) entry which is preliminary data.</text>
</comment>
<evidence type="ECO:0000313" key="2">
    <source>
        <dbReference type="Proteomes" id="UP001575181"/>
    </source>
</evidence>
<evidence type="ECO:0000313" key="1">
    <source>
        <dbReference type="EMBL" id="MFA9459398.1"/>
    </source>
</evidence>
<reference evidence="1 2" key="1">
    <citation type="submission" date="2024-08" db="EMBL/GenBank/DDBJ databases">
        <title>Whole-genome sequencing of halo(alkali)philic microorganisms from hypersaline lakes.</title>
        <authorList>
            <person name="Sorokin D.Y."/>
            <person name="Merkel A.Y."/>
            <person name="Messina E."/>
            <person name="Yakimov M."/>
        </authorList>
    </citation>
    <scope>NUCLEOTIDE SEQUENCE [LARGE SCALE GENOMIC DNA]</scope>
    <source>
        <strain evidence="1 2">Cl-TMA</strain>
    </source>
</reference>
<proteinExistence type="predicted"/>
<accession>A0ABV4TSE2</accession>
<protein>
    <submittedName>
        <fullName evidence="1">Uncharacterized protein</fullName>
    </submittedName>
</protein>
<dbReference type="Proteomes" id="UP001575181">
    <property type="component" value="Unassembled WGS sequence"/>
</dbReference>
<name>A0ABV4TSE2_9GAMM</name>